<reference evidence="2" key="1">
    <citation type="submission" date="2019-05" db="EMBL/GenBank/DDBJ databases">
        <title>Annotation for the trematode Fasciolopsis buski.</title>
        <authorList>
            <person name="Choi Y.-J."/>
        </authorList>
    </citation>
    <scope>NUCLEOTIDE SEQUENCE</scope>
    <source>
        <strain evidence="2">HT</strain>
        <tissue evidence="2">Whole worm</tissue>
    </source>
</reference>
<dbReference type="EMBL" id="LUCM01008624">
    <property type="protein sequence ID" value="KAA0188121.1"/>
    <property type="molecule type" value="Genomic_DNA"/>
</dbReference>
<feature type="compositionally biased region" description="Low complexity" evidence="1">
    <location>
        <begin position="595"/>
        <end position="624"/>
    </location>
</feature>
<accession>A0A8E0RUA3</accession>
<dbReference type="OrthoDB" id="6243270at2759"/>
<feature type="region of interest" description="Disordered" evidence="1">
    <location>
        <begin position="595"/>
        <end position="639"/>
    </location>
</feature>
<evidence type="ECO:0000313" key="2">
    <source>
        <dbReference type="EMBL" id="KAA0188121.1"/>
    </source>
</evidence>
<sequence length="664" mass="70337">MAQTDQRSAGITTSTHKISVGFLASEQTGRISNNRSYLRGLSSSPPPLRLSKAFNEYAEQNERVPQRQHSWIIRRQPSRSDSGICGAGYVINTSDAHNAASAGANKNGNNSNSNHTHLSASGDLFPTRSHIDVERSERSIHTVALTGPTKAVSILIGGPVNSGLPQSANPNEGIRVTRDSLRPVPIALSPRSPHGLGITVDNQNSSISISSAASSGGTGSLQLAVRPACNSPSVVRPSLAPVTVGVSATGTVVLSRVSDISQPAVRQRLITTPFFNVARVQRRNSTATCLPPRPRFEIEPVQHATRNGSTLVRISSAPGRGLVVTASSASGLKFQTPSRVIRFASPPPPPPTASQQLRPSGSCDSLLSDRLVSGLAVADQPVRGLTQTHRHTVTRTNSTVASVVASIDEFGSSVPRPPESVIVLRDNTVTTLNCDMPNVPPSTVNVGTAKANCAPQPRASVSTSRTAFVNEPMSRERAIPFTDASSNLITHVSPVTVTPPSTAHKPLPPSLSGRSNPAEAHGRHKTTAAKQSQYFRVQIPCTRAAARSKGFVVTDSLKLYEDQILNYCQAAQQRPQSWCIDFGALNDELTLIDDSNSGSPASTVSSSYSSSSSSDASQSPSFYSKAGPKQPTQHSKPGKSLGFVDIILETRLRLDRNYSTASSS</sequence>
<feature type="compositionally biased region" description="Low complexity" evidence="1">
    <location>
        <begin position="101"/>
        <end position="121"/>
    </location>
</feature>
<dbReference type="Proteomes" id="UP000728185">
    <property type="component" value="Unassembled WGS sequence"/>
</dbReference>
<feature type="region of interest" description="Disordered" evidence="1">
    <location>
        <begin position="343"/>
        <end position="362"/>
    </location>
</feature>
<dbReference type="AlphaFoldDB" id="A0A8E0RUA3"/>
<protein>
    <submittedName>
        <fullName evidence="2">Uncharacterized protein</fullName>
    </submittedName>
</protein>
<keyword evidence="3" id="KW-1185">Reference proteome</keyword>
<name>A0A8E0RUA3_9TREM</name>
<feature type="region of interest" description="Disordered" evidence="1">
    <location>
        <begin position="101"/>
        <end position="123"/>
    </location>
</feature>
<evidence type="ECO:0000313" key="3">
    <source>
        <dbReference type="Proteomes" id="UP000728185"/>
    </source>
</evidence>
<feature type="compositionally biased region" description="Polar residues" evidence="1">
    <location>
        <begin position="353"/>
        <end position="362"/>
    </location>
</feature>
<gene>
    <name evidence="2" type="ORF">FBUS_00553</name>
</gene>
<proteinExistence type="predicted"/>
<comment type="caution">
    <text evidence="2">The sequence shown here is derived from an EMBL/GenBank/DDBJ whole genome shotgun (WGS) entry which is preliminary data.</text>
</comment>
<feature type="region of interest" description="Disordered" evidence="1">
    <location>
        <begin position="493"/>
        <end position="529"/>
    </location>
</feature>
<evidence type="ECO:0000256" key="1">
    <source>
        <dbReference type="SAM" id="MobiDB-lite"/>
    </source>
</evidence>
<organism evidence="2 3">
    <name type="scientific">Fasciolopsis buskii</name>
    <dbReference type="NCBI Taxonomy" id="27845"/>
    <lineage>
        <taxon>Eukaryota</taxon>
        <taxon>Metazoa</taxon>
        <taxon>Spiralia</taxon>
        <taxon>Lophotrochozoa</taxon>
        <taxon>Platyhelminthes</taxon>
        <taxon>Trematoda</taxon>
        <taxon>Digenea</taxon>
        <taxon>Plagiorchiida</taxon>
        <taxon>Echinostomata</taxon>
        <taxon>Echinostomatoidea</taxon>
        <taxon>Fasciolidae</taxon>
        <taxon>Fasciolopsis</taxon>
    </lineage>
</organism>